<protein>
    <submittedName>
        <fullName evidence="7">Probable multidrug-efflux transporter Rv1634/MT1670</fullName>
    </submittedName>
</protein>
<dbReference type="PROSITE" id="PS50850">
    <property type="entry name" value="MFS"/>
    <property type="match status" value="1"/>
</dbReference>
<dbReference type="EMBL" id="UAPR01000007">
    <property type="protein sequence ID" value="SPT56166.1"/>
    <property type="molecule type" value="Genomic_DNA"/>
</dbReference>
<feature type="transmembrane region" description="Helical" evidence="5">
    <location>
        <begin position="173"/>
        <end position="193"/>
    </location>
</feature>
<dbReference type="GeneID" id="93759133"/>
<comment type="subcellular location">
    <subcellularLocation>
        <location evidence="1">Cell membrane</location>
        <topology evidence="1">Multi-pass membrane protein</topology>
    </subcellularLocation>
</comment>
<feature type="transmembrane region" description="Helical" evidence="5">
    <location>
        <begin position="429"/>
        <end position="449"/>
    </location>
</feature>
<dbReference type="InterPro" id="IPR011701">
    <property type="entry name" value="MFS"/>
</dbReference>
<gene>
    <name evidence="7" type="ORF">NCTC9935_01691</name>
</gene>
<evidence type="ECO:0000256" key="1">
    <source>
        <dbReference type="ARBA" id="ARBA00004651"/>
    </source>
</evidence>
<feature type="transmembrane region" description="Helical" evidence="5">
    <location>
        <begin position="53"/>
        <end position="77"/>
    </location>
</feature>
<feature type="transmembrane region" description="Helical" evidence="5">
    <location>
        <begin position="268"/>
        <end position="291"/>
    </location>
</feature>
<feature type="transmembrane region" description="Helical" evidence="5">
    <location>
        <begin position="214"/>
        <end position="231"/>
    </location>
</feature>
<feature type="transmembrane region" description="Helical" evidence="5">
    <location>
        <begin position="84"/>
        <end position="102"/>
    </location>
</feature>
<dbReference type="RefSeq" id="WP_174703831.1">
    <property type="nucleotide sequence ID" value="NZ_CBDERX010000024.1"/>
</dbReference>
<dbReference type="AlphaFoldDB" id="A0A2X0U4Z3"/>
<dbReference type="PANTHER" id="PTHR23501">
    <property type="entry name" value="MAJOR FACILITATOR SUPERFAMILY"/>
    <property type="match status" value="1"/>
</dbReference>
<feature type="transmembrane region" description="Helical" evidence="5">
    <location>
        <begin position="237"/>
        <end position="256"/>
    </location>
</feature>
<evidence type="ECO:0000259" key="6">
    <source>
        <dbReference type="PROSITE" id="PS50850"/>
    </source>
</evidence>
<keyword evidence="3 5" id="KW-1133">Transmembrane helix</keyword>
<reference evidence="7 8" key="1">
    <citation type="submission" date="2018-06" db="EMBL/GenBank/DDBJ databases">
        <authorList>
            <consortium name="Pathogen Informatics"/>
            <person name="Doyle S."/>
        </authorList>
    </citation>
    <scope>NUCLEOTIDE SEQUENCE [LARGE SCALE GENOMIC DNA]</scope>
    <source>
        <strain evidence="7 8">NCTC9935</strain>
    </source>
</reference>
<sequence length="469" mass="48533">MPADASSSSSASWTPAEIGLAIGSVLLITLVAFEELAATTIMPTVVASYDAASWYPIAAGSAMAAQLCATVVAGALADWKGPRIVLFVGMLLFAVGLVISAVGPNVVVFVAGRAMQGLGGGLLIVPLYVLIGSVASPRHRPSFFASFSLAWVLPSLVGPAIAGHVTQIWGWRYVFGVVPIFIVIAAVPVVYVLRSVPASKARKASRLASLARDAMLAGLGVVLLQLAGALRDPLSQLGVFALGAALTAWALPRLLPRGTFRSRPGMPSAILARLCAMSAQVGLSVMIPLVLQRVHSWSESSSAWWVTLGSLTWSVGSVAQARAHDPLWRRRLPVLGGSLMAIGAIPVGALLIPAIPGWVALIGWMLVGLGMGLLHAPLSVMALEVTPEAKHGRVASWLQVADSAGPALELALVSVAMSAWAATARTGGATYAPYWVIAAALAIVTVVTVRRLRPSPEHSTDSASAAQSS</sequence>
<feature type="transmembrane region" description="Helical" evidence="5">
    <location>
        <begin position="303"/>
        <end position="321"/>
    </location>
</feature>
<keyword evidence="4 5" id="KW-0472">Membrane</keyword>
<keyword evidence="2 5" id="KW-0812">Transmembrane</keyword>
<keyword evidence="8" id="KW-1185">Reference proteome</keyword>
<dbReference type="SUPFAM" id="SSF103473">
    <property type="entry name" value="MFS general substrate transporter"/>
    <property type="match status" value="1"/>
</dbReference>
<dbReference type="Proteomes" id="UP000250192">
    <property type="component" value="Unassembled WGS sequence"/>
</dbReference>
<feature type="transmembrane region" description="Helical" evidence="5">
    <location>
        <begin position="12"/>
        <end position="33"/>
    </location>
</feature>
<feature type="transmembrane region" description="Helical" evidence="5">
    <location>
        <begin position="143"/>
        <end position="161"/>
    </location>
</feature>
<evidence type="ECO:0000256" key="5">
    <source>
        <dbReference type="SAM" id="Phobius"/>
    </source>
</evidence>
<feature type="transmembrane region" description="Helical" evidence="5">
    <location>
        <begin position="333"/>
        <end position="355"/>
    </location>
</feature>
<evidence type="ECO:0000256" key="2">
    <source>
        <dbReference type="ARBA" id="ARBA00022692"/>
    </source>
</evidence>
<organism evidence="7 8">
    <name type="scientific">Schaalia odontolytica</name>
    <dbReference type="NCBI Taxonomy" id="1660"/>
    <lineage>
        <taxon>Bacteria</taxon>
        <taxon>Bacillati</taxon>
        <taxon>Actinomycetota</taxon>
        <taxon>Actinomycetes</taxon>
        <taxon>Actinomycetales</taxon>
        <taxon>Actinomycetaceae</taxon>
        <taxon>Schaalia</taxon>
    </lineage>
</organism>
<accession>A0A2X0U4Z3</accession>
<dbReference type="GO" id="GO:0022857">
    <property type="term" value="F:transmembrane transporter activity"/>
    <property type="evidence" value="ECO:0007669"/>
    <property type="project" value="InterPro"/>
</dbReference>
<feature type="transmembrane region" description="Helical" evidence="5">
    <location>
        <begin position="114"/>
        <end position="131"/>
    </location>
</feature>
<evidence type="ECO:0000256" key="4">
    <source>
        <dbReference type="ARBA" id="ARBA00023136"/>
    </source>
</evidence>
<feature type="domain" description="Major facilitator superfamily (MFS) profile" evidence="6">
    <location>
        <begin position="20"/>
        <end position="457"/>
    </location>
</feature>
<dbReference type="GO" id="GO:0005886">
    <property type="term" value="C:plasma membrane"/>
    <property type="evidence" value="ECO:0007669"/>
    <property type="project" value="UniProtKB-SubCell"/>
</dbReference>
<dbReference type="InterPro" id="IPR020846">
    <property type="entry name" value="MFS_dom"/>
</dbReference>
<dbReference type="PANTHER" id="PTHR23501:SF154">
    <property type="entry name" value="MULTIDRUG-EFFLUX TRANSPORTER RV1634-RELATED"/>
    <property type="match status" value="1"/>
</dbReference>
<evidence type="ECO:0000313" key="8">
    <source>
        <dbReference type="Proteomes" id="UP000250192"/>
    </source>
</evidence>
<dbReference type="InterPro" id="IPR036259">
    <property type="entry name" value="MFS_trans_sf"/>
</dbReference>
<proteinExistence type="predicted"/>
<evidence type="ECO:0000313" key="7">
    <source>
        <dbReference type="EMBL" id="SPT56166.1"/>
    </source>
</evidence>
<feature type="transmembrane region" description="Helical" evidence="5">
    <location>
        <begin position="361"/>
        <end position="383"/>
    </location>
</feature>
<evidence type="ECO:0000256" key="3">
    <source>
        <dbReference type="ARBA" id="ARBA00022989"/>
    </source>
</evidence>
<name>A0A2X0U4Z3_9ACTO</name>
<dbReference type="Pfam" id="PF07690">
    <property type="entry name" value="MFS_1"/>
    <property type="match status" value="1"/>
</dbReference>
<dbReference type="Gene3D" id="1.20.1250.20">
    <property type="entry name" value="MFS general substrate transporter like domains"/>
    <property type="match status" value="2"/>
</dbReference>